<evidence type="ECO:0000256" key="1">
    <source>
        <dbReference type="SAM" id="MobiDB-lite"/>
    </source>
</evidence>
<gene>
    <name evidence="2" type="ORF">MCHLO_09958</name>
</gene>
<proteinExistence type="predicted"/>
<dbReference type="EMBL" id="DF848005">
    <property type="protein sequence ID" value="GAT52951.1"/>
    <property type="molecule type" value="Genomic_DNA"/>
</dbReference>
<evidence type="ECO:0000313" key="3">
    <source>
        <dbReference type="Proteomes" id="UP000815677"/>
    </source>
</evidence>
<accession>A0ABQ0LPJ8</accession>
<sequence length="115" mass="13190">MRFEAKLTPKVHRSPTRCSLSSVDLHSSRTCKSTLSASSSVPTHAVPRRRKQRQSTRTGLPNAFTFARFRRLPRAASFFWDGSELPGHDSVWATLRACCAPEQWKQRRTSAYQRR</sequence>
<reference evidence="2" key="1">
    <citation type="submission" date="2014-09" db="EMBL/GenBank/DDBJ databases">
        <title>Genome sequence of the luminous mushroom Mycena chlorophos for searching fungal bioluminescence genes.</title>
        <authorList>
            <person name="Tanaka Y."/>
            <person name="Kasuga D."/>
            <person name="Oba Y."/>
            <person name="Hase S."/>
            <person name="Sato K."/>
            <person name="Oba Y."/>
            <person name="Sakakibara Y."/>
        </authorList>
    </citation>
    <scope>NUCLEOTIDE SEQUENCE</scope>
</reference>
<name>A0ABQ0LPJ8_MYCCL</name>
<protein>
    <submittedName>
        <fullName evidence="2">Uncharacterized protein</fullName>
    </submittedName>
</protein>
<dbReference type="Proteomes" id="UP000815677">
    <property type="component" value="Unassembled WGS sequence"/>
</dbReference>
<feature type="region of interest" description="Disordered" evidence="1">
    <location>
        <begin position="34"/>
        <end position="60"/>
    </location>
</feature>
<organism evidence="2 3">
    <name type="scientific">Mycena chlorophos</name>
    <name type="common">Agaric fungus</name>
    <name type="synonym">Agaricus chlorophos</name>
    <dbReference type="NCBI Taxonomy" id="658473"/>
    <lineage>
        <taxon>Eukaryota</taxon>
        <taxon>Fungi</taxon>
        <taxon>Dikarya</taxon>
        <taxon>Basidiomycota</taxon>
        <taxon>Agaricomycotina</taxon>
        <taxon>Agaricomycetes</taxon>
        <taxon>Agaricomycetidae</taxon>
        <taxon>Agaricales</taxon>
        <taxon>Marasmiineae</taxon>
        <taxon>Mycenaceae</taxon>
        <taxon>Mycena</taxon>
    </lineage>
</organism>
<keyword evidence="3" id="KW-1185">Reference proteome</keyword>
<evidence type="ECO:0000313" key="2">
    <source>
        <dbReference type="EMBL" id="GAT52951.1"/>
    </source>
</evidence>